<organism evidence="2 3">
    <name type="scientific">Methylorubrum populi</name>
    <dbReference type="NCBI Taxonomy" id="223967"/>
    <lineage>
        <taxon>Bacteria</taxon>
        <taxon>Pseudomonadati</taxon>
        <taxon>Pseudomonadota</taxon>
        <taxon>Alphaproteobacteria</taxon>
        <taxon>Hyphomicrobiales</taxon>
        <taxon>Methylobacteriaceae</taxon>
        <taxon>Methylorubrum</taxon>
    </lineage>
</organism>
<name>A0A161JLR1_9HYPH</name>
<evidence type="ECO:0000313" key="2">
    <source>
        <dbReference type="EMBL" id="BAU89662.1"/>
    </source>
</evidence>
<evidence type="ECO:0000256" key="1">
    <source>
        <dbReference type="SAM" id="SignalP"/>
    </source>
</evidence>
<reference evidence="2 3" key="1">
    <citation type="journal article" date="2016" name="Genome Announc.">
        <title>Complete Genome Sequence of Methylobacterium populi P-1M, Isolated from Pink-Pigmented Household Biofilm.</title>
        <authorList>
            <person name="Morohoshi T."/>
            <person name="Ikeda T."/>
        </authorList>
    </citation>
    <scope>NUCLEOTIDE SEQUENCE [LARGE SCALE GENOMIC DNA]</scope>
    <source>
        <strain evidence="2 3">P-1M</strain>
    </source>
</reference>
<dbReference type="Proteomes" id="UP000218288">
    <property type="component" value="Chromosome"/>
</dbReference>
<accession>A0A161JLR1</accession>
<protein>
    <submittedName>
        <fullName evidence="2">Uncharacterized protein</fullName>
    </submittedName>
</protein>
<keyword evidence="1" id="KW-0732">Signal</keyword>
<evidence type="ECO:0000313" key="3">
    <source>
        <dbReference type="Proteomes" id="UP000218288"/>
    </source>
</evidence>
<dbReference type="EMBL" id="AP014809">
    <property type="protein sequence ID" value="BAU89662.1"/>
    <property type="molecule type" value="Genomic_DNA"/>
</dbReference>
<gene>
    <name evidence="2" type="ORF">MPPM_1057</name>
</gene>
<sequence>MRTMRLLTLTFLATVTVAGSAVADEAVNVTPPLFREQARATASVRRASELTTTPHVTVAAPATRKVVADAAAVSAR</sequence>
<feature type="signal peptide" evidence="1">
    <location>
        <begin position="1"/>
        <end position="23"/>
    </location>
</feature>
<proteinExistence type="predicted"/>
<dbReference type="AlphaFoldDB" id="A0A161JLR1"/>
<feature type="chain" id="PRO_5007824263" evidence="1">
    <location>
        <begin position="24"/>
        <end position="76"/>
    </location>
</feature>
<dbReference type="RefSeq" id="WP_096484139.1">
    <property type="nucleotide sequence ID" value="NZ_AP014809.1"/>
</dbReference>